<dbReference type="Proteomes" id="UP000814128">
    <property type="component" value="Unassembled WGS sequence"/>
</dbReference>
<reference evidence="1" key="2">
    <citation type="journal article" date="2022" name="New Phytol.">
        <title>Evolutionary transition to the ectomycorrhizal habit in the genomes of a hyperdiverse lineage of mushroom-forming fungi.</title>
        <authorList>
            <person name="Looney B."/>
            <person name="Miyauchi S."/>
            <person name="Morin E."/>
            <person name="Drula E."/>
            <person name="Courty P.E."/>
            <person name="Kohler A."/>
            <person name="Kuo A."/>
            <person name="LaButti K."/>
            <person name="Pangilinan J."/>
            <person name="Lipzen A."/>
            <person name="Riley R."/>
            <person name="Andreopoulos W."/>
            <person name="He G."/>
            <person name="Johnson J."/>
            <person name="Nolan M."/>
            <person name="Tritt A."/>
            <person name="Barry K.W."/>
            <person name="Grigoriev I.V."/>
            <person name="Nagy L.G."/>
            <person name="Hibbett D."/>
            <person name="Henrissat B."/>
            <person name="Matheny P.B."/>
            <person name="Labbe J."/>
            <person name="Martin F.M."/>
        </authorList>
    </citation>
    <scope>NUCLEOTIDE SEQUENCE</scope>
    <source>
        <strain evidence="1">EC-137</strain>
    </source>
</reference>
<organism evidence="1 2">
    <name type="scientific">Vararia minispora EC-137</name>
    <dbReference type="NCBI Taxonomy" id="1314806"/>
    <lineage>
        <taxon>Eukaryota</taxon>
        <taxon>Fungi</taxon>
        <taxon>Dikarya</taxon>
        <taxon>Basidiomycota</taxon>
        <taxon>Agaricomycotina</taxon>
        <taxon>Agaricomycetes</taxon>
        <taxon>Russulales</taxon>
        <taxon>Lachnocladiaceae</taxon>
        <taxon>Vararia</taxon>
    </lineage>
</organism>
<protein>
    <submittedName>
        <fullName evidence="1">Uncharacterized protein</fullName>
    </submittedName>
</protein>
<evidence type="ECO:0000313" key="1">
    <source>
        <dbReference type="EMBL" id="KAI0031703.1"/>
    </source>
</evidence>
<comment type="caution">
    <text evidence="1">The sequence shown here is derived from an EMBL/GenBank/DDBJ whole genome shotgun (WGS) entry which is preliminary data.</text>
</comment>
<sequence length="326" mass="36412">LSPNLKPLSPHHPRFHSGPAIPTKTEGKSKGGKVEPLTPQPAKISPPIQRRTKSAPSSPEFSPPVSSSANLKDPLVQCAAMTTAGLRCKKMVKIHAARVVTDVYVFCHQHEKKLHEPSGFYDRKTGITFVKFGDWIPSYLQPSTQALLRSEMQKARTASDEPGYIYAFEILDNSDKSVVRLKVGRATNLNRRMDQWAKQCGSKEQVLRGHWPDGMEPNQAAVLTLIEAGRKGAWCHRLERLIHLELADLSTFAPYLEPGFPNCSPPRDGEGRKQTKAGVKLCVDCGKAHKEIFIFKRAEGRYNGQEWAQIVKPVIEKWGGWVEAYL</sequence>
<accession>A0ACB8QJ22</accession>
<keyword evidence="2" id="KW-1185">Reference proteome</keyword>
<reference evidence="1" key="1">
    <citation type="submission" date="2021-02" db="EMBL/GenBank/DDBJ databases">
        <authorList>
            <consortium name="DOE Joint Genome Institute"/>
            <person name="Ahrendt S."/>
            <person name="Looney B.P."/>
            <person name="Miyauchi S."/>
            <person name="Morin E."/>
            <person name="Drula E."/>
            <person name="Courty P.E."/>
            <person name="Chicoki N."/>
            <person name="Fauchery L."/>
            <person name="Kohler A."/>
            <person name="Kuo A."/>
            <person name="Labutti K."/>
            <person name="Pangilinan J."/>
            <person name="Lipzen A."/>
            <person name="Riley R."/>
            <person name="Andreopoulos W."/>
            <person name="He G."/>
            <person name="Johnson J."/>
            <person name="Barry K.W."/>
            <person name="Grigoriev I.V."/>
            <person name="Nagy L."/>
            <person name="Hibbett D."/>
            <person name="Henrissat B."/>
            <person name="Matheny P.B."/>
            <person name="Labbe J."/>
            <person name="Martin F."/>
        </authorList>
    </citation>
    <scope>NUCLEOTIDE SEQUENCE</scope>
    <source>
        <strain evidence="1">EC-137</strain>
    </source>
</reference>
<dbReference type="EMBL" id="MU273570">
    <property type="protein sequence ID" value="KAI0031703.1"/>
    <property type="molecule type" value="Genomic_DNA"/>
</dbReference>
<name>A0ACB8QJ22_9AGAM</name>
<evidence type="ECO:0000313" key="2">
    <source>
        <dbReference type="Proteomes" id="UP000814128"/>
    </source>
</evidence>
<feature type="non-terminal residue" evidence="1">
    <location>
        <position position="1"/>
    </location>
</feature>
<gene>
    <name evidence="1" type="ORF">K488DRAFT_36338</name>
</gene>
<feature type="non-terminal residue" evidence="1">
    <location>
        <position position="326"/>
    </location>
</feature>
<proteinExistence type="predicted"/>